<organism evidence="2">
    <name type="scientific">Brassica cretica</name>
    <name type="common">Mustard</name>
    <dbReference type="NCBI Taxonomy" id="69181"/>
    <lineage>
        <taxon>Eukaryota</taxon>
        <taxon>Viridiplantae</taxon>
        <taxon>Streptophyta</taxon>
        <taxon>Embryophyta</taxon>
        <taxon>Tracheophyta</taxon>
        <taxon>Spermatophyta</taxon>
        <taxon>Magnoliopsida</taxon>
        <taxon>eudicotyledons</taxon>
        <taxon>Gunneridae</taxon>
        <taxon>Pentapetalae</taxon>
        <taxon>rosids</taxon>
        <taxon>malvids</taxon>
        <taxon>Brassicales</taxon>
        <taxon>Brassicaceae</taxon>
        <taxon>Brassiceae</taxon>
        <taxon>Brassica</taxon>
    </lineage>
</organism>
<protein>
    <submittedName>
        <fullName evidence="2">Uncharacterized protein</fullName>
    </submittedName>
</protein>
<dbReference type="AlphaFoldDB" id="A0A8S9L7G5"/>
<evidence type="ECO:0000256" key="1">
    <source>
        <dbReference type="SAM" id="MobiDB-lite"/>
    </source>
</evidence>
<dbReference type="PANTHER" id="PTHR34553:SF7">
    <property type="entry name" value="(RAPE) HYPOTHETICAL PROTEIN"/>
    <property type="match status" value="1"/>
</dbReference>
<dbReference type="EMBL" id="QGKY02000094">
    <property type="protein sequence ID" value="KAF2603314.1"/>
    <property type="molecule type" value="Genomic_DNA"/>
</dbReference>
<sequence>MGNGEETKCVFPLTSLQIGDMQSYISDLSIFLGNKSKKMYIFVDNQPWSNPGIRSAHLWQIVYRRSPFANKGREEKKKQNQEDEEEEEKKPKENNKKTDNLKKWFSLIDATTFSKKKLPAKKLDETFYGFIVFEVEWANVRGISYLNELQALLLALVLCFGDLTLVSGNLREKIPIFPIIFGSQVGHCGRRTEEGKRKIEEEMSIQSFQPLFKPKGQD</sequence>
<dbReference type="PANTHER" id="PTHR34553">
    <property type="entry name" value="OS05G0597400 PROTEIN"/>
    <property type="match status" value="1"/>
</dbReference>
<gene>
    <name evidence="2" type="ORF">F2Q70_00025224</name>
</gene>
<comment type="caution">
    <text evidence="2">The sequence shown here is derived from an EMBL/GenBank/DDBJ whole genome shotgun (WGS) entry which is preliminary data.</text>
</comment>
<accession>A0A8S9L7G5</accession>
<name>A0A8S9L7G5_BRACR</name>
<feature type="region of interest" description="Disordered" evidence="1">
    <location>
        <begin position="70"/>
        <end position="95"/>
    </location>
</feature>
<feature type="compositionally biased region" description="Basic and acidic residues" evidence="1">
    <location>
        <begin position="71"/>
        <end position="81"/>
    </location>
</feature>
<evidence type="ECO:0000313" key="2">
    <source>
        <dbReference type="EMBL" id="KAF2603314.1"/>
    </source>
</evidence>
<proteinExistence type="predicted"/>
<reference evidence="2" key="1">
    <citation type="submission" date="2019-12" db="EMBL/GenBank/DDBJ databases">
        <title>Genome sequencing and annotation of Brassica cretica.</title>
        <authorList>
            <person name="Studholme D.J."/>
            <person name="Sarris P.F."/>
        </authorList>
    </citation>
    <scope>NUCLEOTIDE SEQUENCE</scope>
    <source>
        <strain evidence="2">PFS-102/07</strain>
        <tissue evidence="2">Leaf</tissue>
    </source>
</reference>